<sequence>MFIQPIEKDLAPLTLVVISTTLENAHSTRTQSKPGPNENTIGSKGSLQCGERLSTFQPKIERFRELEI</sequence>
<evidence type="ECO:0000256" key="1">
    <source>
        <dbReference type="SAM" id="MobiDB-lite"/>
    </source>
</evidence>
<proteinExistence type="predicted"/>
<evidence type="ECO:0000313" key="3">
    <source>
        <dbReference type="Proteomes" id="UP000053144"/>
    </source>
</evidence>
<feature type="region of interest" description="Disordered" evidence="1">
    <location>
        <begin position="24"/>
        <end position="47"/>
    </location>
</feature>
<gene>
    <name evidence="2" type="ORF">LR48_Vigan10g154800</name>
</gene>
<dbReference type="EMBL" id="CM003380">
    <property type="protein sequence ID" value="KOM55656.1"/>
    <property type="molecule type" value="Genomic_DNA"/>
</dbReference>
<dbReference type="Proteomes" id="UP000053144">
    <property type="component" value="Chromosome 10"/>
</dbReference>
<reference evidence="3" key="1">
    <citation type="journal article" date="2015" name="Proc. Natl. Acad. Sci. U.S.A.">
        <title>Genome sequencing of adzuki bean (Vigna angularis) provides insight into high starch and low fat accumulation and domestication.</title>
        <authorList>
            <person name="Yang K."/>
            <person name="Tian Z."/>
            <person name="Chen C."/>
            <person name="Luo L."/>
            <person name="Zhao B."/>
            <person name="Wang Z."/>
            <person name="Yu L."/>
            <person name="Li Y."/>
            <person name="Sun Y."/>
            <person name="Li W."/>
            <person name="Chen Y."/>
            <person name="Li Y."/>
            <person name="Zhang Y."/>
            <person name="Ai D."/>
            <person name="Zhao J."/>
            <person name="Shang C."/>
            <person name="Ma Y."/>
            <person name="Wu B."/>
            <person name="Wang M."/>
            <person name="Gao L."/>
            <person name="Sun D."/>
            <person name="Zhang P."/>
            <person name="Guo F."/>
            <person name="Wang W."/>
            <person name="Li Y."/>
            <person name="Wang J."/>
            <person name="Varshney R.K."/>
            <person name="Wang J."/>
            <person name="Ling H.Q."/>
            <person name="Wan P."/>
        </authorList>
    </citation>
    <scope>NUCLEOTIDE SEQUENCE</scope>
    <source>
        <strain evidence="3">cv. Jingnong 6</strain>
    </source>
</reference>
<organism evidence="2 3">
    <name type="scientific">Phaseolus angularis</name>
    <name type="common">Azuki bean</name>
    <name type="synonym">Vigna angularis</name>
    <dbReference type="NCBI Taxonomy" id="3914"/>
    <lineage>
        <taxon>Eukaryota</taxon>
        <taxon>Viridiplantae</taxon>
        <taxon>Streptophyta</taxon>
        <taxon>Embryophyta</taxon>
        <taxon>Tracheophyta</taxon>
        <taxon>Spermatophyta</taxon>
        <taxon>Magnoliopsida</taxon>
        <taxon>eudicotyledons</taxon>
        <taxon>Gunneridae</taxon>
        <taxon>Pentapetalae</taxon>
        <taxon>rosids</taxon>
        <taxon>fabids</taxon>
        <taxon>Fabales</taxon>
        <taxon>Fabaceae</taxon>
        <taxon>Papilionoideae</taxon>
        <taxon>50 kb inversion clade</taxon>
        <taxon>NPAAA clade</taxon>
        <taxon>indigoferoid/millettioid clade</taxon>
        <taxon>Phaseoleae</taxon>
        <taxon>Vigna</taxon>
    </lineage>
</organism>
<protein>
    <submittedName>
        <fullName evidence="2">Uncharacterized protein</fullName>
    </submittedName>
</protein>
<dbReference type="AlphaFoldDB" id="A0A0L9VKR5"/>
<feature type="compositionally biased region" description="Polar residues" evidence="1">
    <location>
        <begin position="24"/>
        <end position="46"/>
    </location>
</feature>
<dbReference type="Gramene" id="KOM55656">
    <property type="protein sequence ID" value="KOM55656"/>
    <property type="gene ID" value="LR48_Vigan10g154800"/>
</dbReference>
<evidence type="ECO:0000313" key="2">
    <source>
        <dbReference type="EMBL" id="KOM55656.1"/>
    </source>
</evidence>
<name>A0A0L9VKR5_PHAAN</name>
<accession>A0A0L9VKR5</accession>